<evidence type="ECO:0000313" key="2">
    <source>
        <dbReference type="EMBL" id="MFC5971245.1"/>
    </source>
</evidence>
<keyword evidence="3" id="KW-1185">Reference proteome</keyword>
<reference evidence="2 3" key="1">
    <citation type="journal article" date="2019" name="Int. J. Syst. Evol. Microbiol.">
        <title>The Global Catalogue of Microorganisms (GCM) 10K type strain sequencing project: providing services to taxonomists for standard genome sequencing and annotation.</title>
        <authorList>
            <consortium name="The Broad Institute Genomics Platform"/>
            <consortium name="The Broad Institute Genome Sequencing Center for Infectious Disease"/>
            <person name="Wu L."/>
            <person name="Ma J."/>
        </authorList>
    </citation>
    <scope>NUCLEOTIDE SEQUENCE [LARGE SCALE GENOMIC DNA]</scope>
    <source>
        <strain evidence="2 3">CGMCC 1.12543</strain>
    </source>
</reference>
<dbReference type="RefSeq" id="WP_247414153.1">
    <property type="nucleotide sequence ID" value="NZ_JALLGW010000001.1"/>
</dbReference>
<dbReference type="EMBL" id="JBHSQH010000001">
    <property type="protein sequence ID" value="MFC5971245.1"/>
    <property type="molecule type" value="Genomic_DNA"/>
</dbReference>
<proteinExistence type="predicted"/>
<name>A0ABD5RM12_9EURY</name>
<feature type="region of interest" description="Disordered" evidence="1">
    <location>
        <begin position="1"/>
        <end position="23"/>
    </location>
</feature>
<dbReference type="AlphaFoldDB" id="A0ABD5RM12"/>
<accession>A0ABD5RM12</accession>
<dbReference type="Pfam" id="PF26484">
    <property type="entry name" value="WNWW"/>
    <property type="match status" value="1"/>
</dbReference>
<gene>
    <name evidence="2" type="ORF">ACFPYI_07860</name>
</gene>
<sequence>MPPAPDDRPRDADQRGDDPSFPEALASAFDATDAEIRVVARQAQDLADSGRYRADTSHELTPGVVVTELGDAPDDGLPSKWNWWVGALDLAYGDYAEFRIQAYRSE</sequence>
<organism evidence="2 3">
    <name type="scientific">Halomarina salina</name>
    <dbReference type="NCBI Taxonomy" id="1872699"/>
    <lineage>
        <taxon>Archaea</taxon>
        <taxon>Methanobacteriati</taxon>
        <taxon>Methanobacteriota</taxon>
        <taxon>Stenosarchaea group</taxon>
        <taxon>Halobacteria</taxon>
        <taxon>Halobacteriales</taxon>
        <taxon>Natronomonadaceae</taxon>
        <taxon>Halomarina</taxon>
    </lineage>
</organism>
<dbReference type="InterPro" id="IPR058716">
    <property type="entry name" value="WNWW_dom-containing"/>
</dbReference>
<feature type="compositionally biased region" description="Basic and acidic residues" evidence="1">
    <location>
        <begin position="1"/>
        <end position="18"/>
    </location>
</feature>
<protein>
    <submittedName>
        <fullName evidence="2">Uncharacterized protein</fullName>
    </submittedName>
</protein>
<dbReference type="Proteomes" id="UP001596099">
    <property type="component" value="Unassembled WGS sequence"/>
</dbReference>
<evidence type="ECO:0000313" key="3">
    <source>
        <dbReference type="Proteomes" id="UP001596099"/>
    </source>
</evidence>
<evidence type="ECO:0000256" key="1">
    <source>
        <dbReference type="SAM" id="MobiDB-lite"/>
    </source>
</evidence>
<comment type="caution">
    <text evidence="2">The sequence shown here is derived from an EMBL/GenBank/DDBJ whole genome shotgun (WGS) entry which is preliminary data.</text>
</comment>